<dbReference type="Gene3D" id="3.30.1780.10">
    <property type="entry name" value="ornithine cyclodeaminase, domain 1"/>
    <property type="match status" value="1"/>
</dbReference>
<name>A0A916TTJ4_9SPHN</name>
<dbReference type="Pfam" id="PF02423">
    <property type="entry name" value="OCD_Mu_crystall"/>
    <property type="match status" value="1"/>
</dbReference>
<proteinExistence type="predicted"/>
<dbReference type="InterPro" id="IPR036291">
    <property type="entry name" value="NAD(P)-bd_dom_sf"/>
</dbReference>
<dbReference type="PANTHER" id="PTHR13812">
    <property type="entry name" value="KETIMINE REDUCTASE MU-CRYSTALLIN"/>
    <property type="match status" value="1"/>
</dbReference>
<dbReference type="PIRSF" id="PIRSF001439">
    <property type="entry name" value="CryM"/>
    <property type="match status" value="1"/>
</dbReference>
<accession>A0A916TTJ4</accession>
<comment type="caution">
    <text evidence="1">The sequence shown here is derived from an EMBL/GenBank/DDBJ whole genome shotgun (WGS) entry which is preliminary data.</text>
</comment>
<dbReference type="EMBL" id="BMHK01000011">
    <property type="protein sequence ID" value="GGC01377.1"/>
    <property type="molecule type" value="Genomic_DNA"/>
</dbReference>
<dbReference type="Gene3D" id="3.40.50.720">
    <property type="entry name" value="NAD(P)-binding Rossmann-like Domain"/>
    <property type="match status" value="1"/>
</dbReference>
<dbReference type="Proteomes" id="UP000608154">
    <property type="component" value="Unassembled WGS sequence"/>
</dbReference>
<organism evidence="1 2">
    <name type="scientific">Novosphingobium endophyticum</name>
    <dbReference type="NCBI Taxonomy" id="1955250"/>
    <lineage>
        <taxon>Bacteria</taxon>
        <taxon>Pseudomonadati</taxon>
        <taxon>Pseudomonadota</taxon>
        <taxon>Alphaproteobacteria</taxon>
        <taxon>Sphingomonadales</taxon>
        <taxon>Sphingomonadaceae</taxon>
        <taxon>Novosphingobium</taxon>
    </lineage>
</organism>
<evidence type="ECO:0000313" key="2">
    <source>
        <dbReference type="Proteomes" id="UP000608154"/>
    </source>
</evidence>
<dbReference type="RefSeq" id="WP_229736296.1">
    <property type="nucleotide sequence ID" value="NZ_BMHK01000011.1"/>
</dbReference>
<dbReference type="GO" id="GO:0005737">
    <property type="term" value="C:cytoplasm"/>
    <property type="evidence" value="ECO:0007669"/>
    <property type="project" value="TreeGrafter"/>
</dbReference>
<protein>
    <submittedName>
        <fullName evidence="1">Ornithine cyclodeaminase</fullName>
    </submittedName>
</protein>
<dbReference type="InterPro" id="IPR023401">
    <property type="entry name" value="ODC_N"/>
</dbReference>
<dbReference type="AlphaFoldDB" id="A0A916TTJ4"/>
<evidence type="ECO:0000313" key="1">
    <source>
        <dbReference type="EMBL" id="GGC01377.1"/>
    </source>
</evidence>
<reference evidence="1" key="1">
    <citation type="journal article" date="2014" name="Int. J. Syst. Evol. Microbiol.">
        <title>Complete genome sequence of Corynebacterium casei LMG S-19264T (=DSM 44701T), isolated from a smear-ripened cheese.</title>
        <authorList>
            <consortium name="US DOE Joint Genome Institute (JGI-PGF)"/>
            <person name="Walter F."/>
            <person name="Albersmeier A."/>
            <person name="Kalinowski J."/>
            <person name="Ruckert C."/>
        </authorList>
    </citation>
    <scope>NUCLEOTIDE SEQUENCE</scope>
    <source>
        <strain evidence="1">CGMCC 1.15095</strain>
    </source>
</reference>
<gene>
    <name evidence="1" type="ORF">GCM10011494_19940</name>
</gene>
<reference evidence="1" key="2">
    <citation type="submission" date="2020-09" db="EMBL/GenBank/DDBJ databases">
        <authorList>
            <person name="Sun Q."/>
            <person name="Zhou Y."/>
        </authorList>
    </citation>
    <scope>NUCLEOTIDE SEQUENCE</scope>
    <source>
        <strain evidence="1">CGMCC 1.15095</strain>
    </source>
</reference>
<dbReference type="InterPro" id="IPR003462">
    <property type="entry name" value="ODC_Mu_crystall"/>
</dbReference>
<dbReference type="PANTHER" id="PTHR13812:SF19">
    <property type="entry name" value="KETIMINE REDUCTASE MU-CRYSTALLIN"/>
    <property type="match status" value="1"/>
</dbReference>
<dbReference type="SUPFAM" id="SSF51735">
    <property type="entry name" value="NAD(P)-binding Rossmann-fold domains"/>
    <property type="match status" value="1"/>
</dbReference>
<keyword evidence="2" id="KW-1185">Reference proteome</keyword>
<sequence>MTAAPDCPVFVSADVVRRVFEWKDAIAALQAAYGHAFTEQAAPSRSIAQSEGAWLRTLPAAPPGGRYYGAKLMGADMKAADPSVEYVVVLFERATSRIAGFVDANLLTGFRTAATSGAALDRLAPEGPGRLALIGSGLEATMHVRAFASVRPLSEVTIYSPTPEKRAAFAEAVTRDLGVPARAVQSGEEAVEGADLVLSAARSRGEVPILFGDWLKPGATIVSIGSTVPSQREIDVSVADRADFIVCDNLHEVVDETGDMIAALDAGIDVRSKSFSLNQLLSGQIEAQRQAAAMPMYKSVGGGVQDVVVAEMILTKAIEQGLAQPLPMTFDPKHL</sequence>